<dbReference type="Proteomes" id="UP001327560">
    <property type="component" value="Chromosome 2"/>
</dbReference>
<dbReference type="PANTHER" id="PTHR33144:SF46">
    <property type="entry name" value="OS04G0610000 PROTEIN"/>
    <property type="match status" value="1"/>
</dbReference>
<evidence type="ECO:0000313" key="1">
    <source>
        <dbReference type="EMBL" id="WOK97686.1"/>
    </source>
</evidence>
<dbReference type="AlphaFoldDB" id="A0AAQ3JX66"/>
<gene>
    <name evidence="1" type="ORF">Cni_G06394</name>
</gene>
<name>A0AAQ3JX66_9LILI</name>
<proteinExistence type="predicted"/>
<keyword evidence="2" id="KW-1185">Reference proteome</keyword>
<dbReference type="PANTHER" id="PTHR33144">
    <property type="entry name" value="OS10G0409366 PROTEIN-RELATED"/>
    <property type="match status" value="1"/>
</dbReference>
<organism evidence="1 2">
    <name type="scientific">Canna indica</name>
    <name type="common">Indian-shot</name>
    <dbReference type="NCBI Taxonomy" id="4628"/>
    <lineage>
        <taxon>Eukaryota</taxon>
        <taxon>Viridiplantae</taxon>
        <taxon>Streptophyta</taxon>
        <taxon>Embryophyta</taxon>
        <taxon>Tracheophyta</taxon>
        <taxon>Spermatophyta</taxon>
        <taxon>Magnoliopsida</taxon>
        <taxon>Liliopsida</taxon>
        <taxon>Zingiberales</taxon>
        <taxon>Cannaceae</taxon>
        <taxon>Canna</taxon>
    </lineage>
</organism>
<dbReference type="EMBL" id="CP136891">
    <property type="protein sequence ID" value="WOK97686.1"/>
    <property type="molecule type" value="Genomic_DNA"/>
</dbReference>
<sequence>MGRGKGLHKIIVPVQFVASKQAPLEHNDLQDNFLDPPGILDCMKQQKIRGPTIVADIWNQPRNERIFVAFNSRNQAIGVEGRRLASFIGSIARNSDLTPFIAEVWRRFPKKNKRDLLELVKSKFLIPANGES</sequence>
<evidence type="ECO:0000313" key="2">
    <source>
        <dbReference type="Proteomes" id="UP001327560"/>
    </source>
</evidence>
<protein>
    <submittedName>
        <fullName evidence="1">Uncharacterized protein</fullName>
    </submittedName>
</protein>
<accession>A0AAQ3JX66</accession>
<reference evidence="1 2" key="1">
    <citation type="submission" date="2023-10" db="EMBL/GenBank/DDBJ databases">
        <title>Chromosome-scale genome assembly provides insights into flower coloration mechanisms of Canna indica.</title>
        <authorList>
            <person name="Li C."/>
        </authorList>
    </citation>
    <scope>NUCLEOTIDE SEQUENCE [LARGE SCALE GENOMIC DNA]</scope>
    <source>
        <tissue evidence="1">Flower</tissue>
    </source>
</reference>